<keyword evidence="4" id="KW-0805">Transcription regulation</keyword>
<dbReference type="Proteomes" id="UP000077755">
    <property type="component" value="Chromosome 3"/>
</dbReference>
<keyword evidence="2" id="KW-0863">Zinc-finger</keyword>
<evidence type="ECO:0000313" key="9">
    <source>
        <dbReference type="Proteomes" id="UP000077755"/>
    </source>
</evidence>
<evidence type="ECO:0000313" key="8">
    <source>
        <dbReference type="EMBL" id="WOG92200.1"/>
    </source>
</evidence>
<dbReference type="PANTHER" id="PTHR33304:SF36">
    <property type="entry name" value="GB|AAF26970.1-RELATED"/>
    <property type="match status" value="1"/>
</dbReference>
<organism evidence="8 9">
    <name type="scientific">Daucus carota subsp. sativus</name>
    <name type="common">Carrot</name>
    <dbReference type="NCBI Taxonomy" id="79200"/>
    <lineage>
        <taxon>Eukaryota</taxon>
        <taxon>Viridiplantae</taxon>
        <taxon>Streptophyta</taxon>
        <taxon>Embryophyta</taxon>
        <taxon>Tracheophyta</taxon>
        <taxon>Spermatophyta</taxon>
        <taxon>Magnoliopsida</taxon>
        <taxon>eudicotyledons</taxon>
        <taxon>Gunneridae</taxon>
        <taxon>Pentapetalae</taxon>
        <taxon>asterids</taxon>
        <taxon>campanulids</taxon>
        <taxon>Apiales</taxon>
        <taxon>Apiaceae</taxon>
        <taxon>Apioideae</taxon>
        <taxon>Scandiceae</taxon>
        <taxon>Daucinae</taxon>
        <taxon>Daucus</taxon>
        <taxon>Daucus sect. Daucus</taxon>
    </lineage>
</organism>
<sequence length="431" mass="48684">MSLEPTKRPNRTAIKQLDKVCDTCGDIGYETALVICKKCKVGCEHLYCMRKFYMAAPADWCCEMCKSISMDSSDCGLKKESFKAVTCDLSTKLHHGPKDFTDRKSFCKGARGNWHEKAVGTGKTKYLWTSEVKNMPSGEKKGESTCVGPVSRKPSKSIASEHNIASMKPKSIIYADSSFMVKSNPKFGPSRNSSVRSGNIQNNTSVKKVKAAAEEPLPTDPATIASWTGSFILKDEKTSISFQAHPRSQGLSKVKEFCRKMPEVLEFELCLYEDFLRTVFKGCDPDDQDIGLYFFPDDRIRPNAYISHLEQLSGNFFLRSCIDGVELLVFTSKVLHKDYRKRNKCDFLWGIYRHRHRKLKVAVEETMVVDMDIDSEEVDMEVDMIGGETVGTVDVVVPKQLTESDIDIPPGFSPSMRGQWKTKIKQEVWKF</sequence>
<evidence type="ECO:0000256" key="3">
    <source>
        <dbReference type="ARBA" id="ARBA00022833"/>
    </source>
</evidence>
<reference evidence="8" key="1">
    <citation type="journal article" date="2016" name="Nat. Genet.">
        <title>A high-quality carrot genome assembly provides new insights into carotenoid accumulation and asterid genome evolution.</title>
        <authorList>
            <person name="Iorizzo M."/>
            <person name="Ellison S."/>
            <person name="Senalik D."/>
            <person name="Zeng P."/>
            <person name="Satapoomin P."/>
            <person name="Huang J."/>
            <person name="Bowman M."/>
            <person name="Iovene M."/>
            <person name="Sanseverino W."/>
            <person name="Cavagnaro P."/>
            <person name="Yildiz M."/>
            <person name="Macko-Podgorni A."/>
            <person name="Moranska E."/>
            <person name="Grzebelus E."/>
            <person name="Grzebelus D."/>
            <person name="Ashrafi H."/>
            <person name="Zheng Z."/>
            <person name="Cheng S."/>
            <person name="Spooner D."/>
            <person name="Van Deynze A."/>
            <person name="Simon P."/>
        </authorList>
    </citation>
    <scope>NUCLEOTIDE SEQUENCE</scope>
    <source>
        <tissue evidence="8">Leaf</tissue>
    </source>
</reference>
<dbReference type="Pfam" id="PF23121">
    <property type="entry name" value="SPOC_AIPP2"/>
    <property type="match status" value="1"/>
</dbReference>
<dbReference type="InterPro" id="IPR013083">
    <property type="entry name" value="Znf_RING/FYVE/PHD"/>
</dbReference>
<dbReference type="InterPro" id="IPR049914">
    <property type="entry name" value="PHD1-3/5-6"/>
</dbReference>
<evidence type="ECO:0000256" key="4">
    <source>
        <dbReference type="ARBA" id="ARBA00023015"/>
    </source>
</evidence>
<dbReference type="GO" id="GO:0034244">
    <property type="term" value="P:negative regulation of transcription elongation by RNA polymerase II"/>
    <property type="evidence" value="ECO:0007669"/>
    <property type="project" value="InterPro"/>
</dbReference>
<dbReference type="Gene3D" id="3.30.40.10">
    <property type="entry name" value="Zinc/RING finger domain, C3HC4 (zinc finger)"/>
    <property type="match status" value="1"/>
</dbReference>
<evidence type="ECO:0000256" key="1">
    <source>
        <dbReference type="ARBA" id="ARBA00022723"/>
    </source>
</evidence>
<evidence type="ECO:0000259" key="7">
    <source>
        <dbReference type="Pfam" id="PF23121"/>
    </source>
</evidence>
<dbReference type="EMBL" id="CP093345">
    <property type="protein sequence ID" value="WOG92200.1"/>
    <property type="molecule type" value="Genomic_DNA"/>
</dbReference>
<keyword evidence="5" id="KW-0804">Transcription</keyword>
<feature type="region of interest" description="Disordered" evidence="6">
    <location>
        <begin position="137"/>
        <end position="158"/>
    </location>
</feature>
<dbReference type="InterPro" id="IPR056280">
    <property type="entry name" value="AIPP2-like_SPOC"/>
</dbReference>
<reference evidence="8" key="2">
    <citation type="submission" date="2022-03" db="EMBL/GenBank/DDBJ databases">
        <title>Draft title - Genomic analysis of global carrot germplasm unveils the trajectory of domestication and the origin of high carotenoid orange carrot.</title>
        <authorList>
            <person name="Iorizzo M."/>
            <person name="Ellison S."/>
            <person name="Senalik D."/>
            <person name="Macko-Podgorni A."/>
            <person name="Grzebelus D."/>
            <person name="Bostan H."/>
            <person name="Rolling W."/>
            <person name="Curaba J."/>
            <person name="Simon P."/>
        </authorList>
    </citation>
    <scope>NUCLEOTIDE SEQUENCE</scope>
    <source>
        <tissue evidence="8">Leaf</tissue>
    </source>
</reference>
<dbReference type="PANTHER" id="PTHR33304">
    <property type="match status" value="1"/>
</dbReference>
<evidence type="ECO:0000256" key="5">
    <source>
        <dbReference type="ARBA" id="ARBA00023163"/>
    </source>
</evidence>
<dbReference type="InterPro" id="IPR011011">
    <property type="entry name" value="Znf_FYVE_PHD"/>
</dbReference>
<proteinExistence type="predicted"/>
<name>A0AAF0WQB1_DAUCS</name>
<evidence type="ECO:0000256" key="6">
    <source>
        <dbReference type="SAM" id="MobiDB-lite"/>
    </source>
</evidence>
<dbReference type="SUPFAM" id="SSF57903">
    <property type="entry name" value="FYVE/PHD zinc finger"/>
    <property type="match status" value="1"/>
</dbReference>
<evidence type="ECO:0000256" key="2">
    <source>
        <dbReference type="ARBA" id="ARBA00022771"/>
    </source>
</evidence>
<feature type="domain" description="AIPP2-like SPOC-like" evidence="7">
    <location>
        <begin position="227"/>
        <end position="352"/>
    </location>
</feature>
<keyword evidence="1" id="KW-0479">Metal-binding</keyword>
<keyword evidence="9" id="KW-1185">Reference proteome</keyword>
<dbReference type="AlphaFoldDB" id="A0AAF0WQB1"/>
<accession>A0AAF0WQB1</accession>
<protein>
    <recommendedName>
        <fullName evidence="7">AIPP2-like SPOC-like domain-containing protein</fullName>
    </recommendedName>
</protein>
<gene>
    <name evidence="8" type="ORF">DCAR_0311460</name>
</gene>
<dbReference type="GO" id="GO:0140566">
    <property type="term" value="F:histone reader activity"/>
    <property type="evidence" value="ECO:0007669"/>
    <property type="project" value="InterPro"/>
</dbReference>
<dbReference type="GO" id="GO:0008270">
    <property type="term" value="F:zinc ion binding"/>
    <property type="evidence" value="ECO:0007669"/>
    <property type="project" value="UniProtKB-KW"/>
</dbReference>
<keyword evidence="3" id="KW-0862">Zinc</keyword>